<name>A0ABP9LLJ7_9ACTN</name>
<organism evidence="2 3">
    <name type="scientific">Streptomyces similanensis</name>
    <dbReference type="NCBI Taxonomy" id="1274988"/>
    <lineage>
        <taxon>Bacteria</taxon>
        <taxon>Bacillati</taxon>
        <taxon>Actinomycetota</taxon>
        <taxon>Actinomycetes</taxon>
        <taxon>Kitasatosporales</taxon>
        <taxon>Streptomycetaceae</taxon>
        <taxon>Streptomyces</taxon>
    </lineage>
</organism>
<gene>
    <name evidence="2" type="ORF">GCM10023336_70640</name>
</gene>
<dbReference type="Proteomes" id="UP001500124">
    <property type="component" value="Unassembled WGS sequence"/>
</dbReference>
<proteinExistence type="predicted"/>
<dbReference type="NCBIfam" id="TIGR01764">
    <property type="entry name" value="excise"/>
    <property type="match status" value="1"/>
</dbReference>
<dbReference type="Pfam" id="PF12728">
    <property type="entry name" value="HTH_17"/>
    <property type="match status" value="1"/>
</dbReference>
<dbReference type="SUPFAM" id="SSF46955">
    <property type="entry name" value="Putative DNA-binding domain"/>
    <property type="match status" value="1"/>
</dbReference>
<evidence type="ECO:0000313" key="2">
    <source>
        <dbReference type="EMBL" id="GAA5078699.1"/>
    </source>
</evidence>
<dbReference type="InterPro" id="IPR009061">
    <property type="entry name" value="DNA-bd_dom_put_sf"/>
</dbReference>
<dbReference type="EMBL" id="BAABKC010000128">
    <property type="protein sequence ID" value="GAA5078699.1"/>
    <property type="molecule type" value="Genomic_DNA"/>
</dbReference>
<sequence length="126" mass="14051">MEELLGLDTPIMIPRGRVLAFPNERLHNRTQQDTYVLAQALTPKADRGLSHVGRASVEDNELWLTVREAAELTSVSPQTVYSWIRRGHLTVEGLDHRGQKLLRHIAVAKAEKATQAKAQRVLVPAA</sequence>
<keyword evidence="3" id="KW-1185">Reference proteome</keyword>
<evidence type="ECO:0000313" key="3">
    <source>
        <dbReference type="Proteomes" id="UP001500124"/>
    </source>
</evidence>
<evidence type="ECO:0000259" key="1">
    <source>
        <dbReference type="Pfam" id="PF12728"/>
    </source>
</evidence>
<dbReference type="Gene3D" id="1.10.1660.10">
    <property type="match status" value="1"/>
</dbReference>
<dbReference type="InterPro" id="IPR041657">
    <property type="entry name" value="HTH_17"/>
</dbReference>
<dbReference type="InterPro" id="IPR010093">
    <property type="entry name" value="SinI_DNA-bd"/>
</dbReference>
<feature type="domain" description="Helix-turn-helix" evidence="1">
    <location>
        <begin position="63"/>
        <end position="95"/>
    </location>
</feature>
<reference evidence="3" key="1">
    <citation type="journal article" date="2019" name="Int. J. Syst. Evol. Microbiol.">
        <title>The Global Catalogue of Microorganisms (GCM) 10K type strain sequencing project: providing services to taxonomists for standard genome sequencing and annotation.</title>
        <authorList>
            <consortium name="The Broad Institute Genomics Platform"/>
            <consortium name="The Broad Institute Genome Sequencing Center for Infectious Disease"/>
            <person name="Wu L."/>
            <person name="Ma J."/>
        </authorList>
    </citation>
    <scope>NUCLEOTIDE SEQUENCE [LARGE SCALE GENOMIC DNA]</scope>
    <source>
        <strain evidence="3">JCM 18410</strain>
    </source>
</reference>
<comment type="caution">
    <text evidence="2">The sequence shown here is derived from an EMBL/GenBank/DDBJ whole genome shotgun (WGS) entry which is preliminary data.</text>
</comment>
<accession>A0ABP9LLJ7</accession>
<protein>
    <recommendedName>
        <fullName evidence="1">Helix-turn-helix domain-containing protein</fullName>
    </recommendedName>
</protein>